<keyword evidence="1" id="KW-0472">Membrane</keyword>
<gene>
    <name evidence="2" type="ORF">KDK92_13280</name>
</gene>
<keyword evidence="1" id="KW-0812">Transmembrane</keyword>
<dbReference type="RefSeq" id="WP_250859791.1">
    <property type="nucleotide sequence ID" value="NZ_JAGSOJ010000002.1"/>
</dbReference>
<name>A0A9J6P2F6_9CLOT</name>
<dbReference type="AlphaFoldDB" id="A0A9J6P2F6"/>
<keyword evidence="1" id="KW-1133">Transmembrane helix</keyword>
<keyword evidence="3" id="KW-1185">Reference proteome</keyword>
<dbReference type="Proteomes" id="UP001056429">
    <property type="component" value="Unassembled WGS sequence"/>
</dbReference>
<reference evidence="2" key="2">
    <citation type="submission" date="2021-04" db="EMBL/GenBank/DDBJ databases">
        <authorList>
            <person name="Dong X."/>
        </authorList>
    </citation>
    <scope>NUCLEOTIDE SEQUENCE</scope>
    <source>
        <strain evidence="2">ZWT</strain>
    </source>
</reference>
<organism evidence="2 3">
    <name type="scientific">Oceanirhabdus seepicola</name>
    <dbReference type="NCBI Taxonomy" id="2828781"/>
    <lineage>
        <taxon>Bacteria</taxon>
        <taxon>Bacillati</taxon>
        <taxon>Bacillota</taxon>
        <taxon>Clostridia</taxon>
        <taxon>Eubacteriales</taxon>
        <taxon>Clostridiaceae</taxon>
        <taxon>Oceanirhabdus</taxon>
    </lineage>
</organism>
<evidence type="ECO:0000256" key="1">
    <source>
        <dbReference type="SAM" id="Phobius"/>
    </source>
</evidence>
<reference evidence="2" key="1">
    <citation type="journal article" date="2021" name="mSystems">
        <title>Bacteria and Archaea Synergistically Convert Glycine Betaine to Biogenic Methane in the Formosa Cold Seep of the South China Sea.</title>
        <authorList>
            <person name="Li L."/>
            <person name="Zhang W."/>
            <person name="Zhang S."/>
            <person name="Song L."/>
            <person name="Sun Q."/>
            <person name="Zhang H."/>
            <person name="Xiang H."/>
            <person name="Dong X."/>
        </authorList>
    </citation>
    <scope>NUCLEOTIDE SEQUENCE</scope>
    <source>
        <strain evidence="2">ZWT</strain>
    </source>
</reference>
<accession>A0A9J6P2F6</accession>
<protein>
    <submittedName>
        <fullName evidence="2">Uncharacterized protein</fullName>
    </submittedName>
</protein>
<sequence length="344" mass="40425">MNIYKKHILKGLLLTLVVIAIAMILFKIINNNSNHYRIGGYIHKNRKRDVSHTRKLFGNEEDFYNERFQRPSKESALKLKYEFKGNLGDTEPPYIPKDYPKKYDTPEDVIHAYYSIIKEASNTIGFHGGCGTVGLSRGPYLYAYNLLSNEMKKEISVKAYVDSFAGTGHTTLLKLLPAYHPPNTPENIRYHFVEIEVITGPPLTDKKEYKDRPTYFAYYYGIITTEYNEKDGWKIKPIDYIPEDFLCAPYHSWYWDSSSVVNVIYEYWYKLIDNIDKVEREGANIRIYASGAQNKYKFDFIRLTNGEDVLLHEYIKLDDKWKEVNILKKEHQYFKLSKSKFSKD</sequence>
<evidence type="ECO:0000313" key="3">
    <source>
        <dbReference type="Proteomes" id="UP001056429"/>
    </source>
</evidence>
<comment type="caution">
    <text evidence="2">The sequence shown here is derived from an EMBL/GenBank/DDBJ whole genome shotgun (WGS) entry which is preliminary data.</text>
</comment>
<proteinExistence type="predicted"/>
<dbReference type="EMBL" id="JAGSOJ010000002">
    <property type="protein sequence ID" value="MCM1990699.1"/>
    <property type="molecule type" value="Genomic_DNA"/>
</dbReference>
<evidence type="ECO:0000313" key="2">
    <source>
        <dbReference type="EMBL" id="MCM1990699.1"/>
    </source>
</evidence>
<feature type="transmembrane region" description="Helical" evidence="1">
    <location>
        <begin position="12"/>
        <end position="29"/>
    </location>
</feature>